<feature type="chain" id="PRO_5016414755" description="Methane oxygenase PmoA" evidence="1">
    <location>
        <begin position="21"/>
        <end position="306"/>
    </location>
</feature>
<dbReference type="InParanoid" id="A0A317ZJI9"/>
<organism evidence="2 3">
    <name type="scientific">Coraliomargarita sinensis</name>
    <dbReference type="NCBI Taxonomy" id="2174842"/>
    <lineage>
        <taxon>Bacteria</taxon>
        <taxon>Pseudomonadati</taxon>
        <taxon>Verrucomicrobiota</taxon>
        <taxon>Opitutia</taxon>
        <taxon>Puniceicoccales</taxon>
        <taxon>Coraliomargaritaceae</taxon>
        <taxon>Coraliomargarita</taxon>
    </lineage>
</organism>
<comment type="caution">
    <text evidence="2">The sequence shown here is derived from an EMBL/GenBank/DDBJ whole genome shotgun (WGS) entry which is preliminary data.</text>
</comment>
<dbReference type="AlphaFoldDB" id="A0A317ZJI9"/>
<gene>
    <name evidence="2" type="ORF">DDZ13_07575</name>
</gene>
<dbReference type="OrthoDB" id="242375at2"/>
<dbReference type="Proteomes" id="UP000247099">
    <property type="component" value="Unassembled WGS sequence"/>
</dbReference>
<keyword evidence="1" id="KW-0732">Signal</keyword>
<evidence type="ECO:0000313" key="2">
    <source>
        <dbReference type="EMBL" id="PXA04383.1"/>
    </source>
</evidence>
<evidence type="ECO:0008006" key="4">
    <source>
        <dbReference type="Google" id="ProtNLM"/>
    </source>
</evidence>
<feature type="signal peptide" evidence="1">
    <location>
        <begin position="1"/>
        <end position="20"/>
    </location>
</feature>
<dbReference type="RefSeq" id="WP_110130835.1">
    <property type="nucleotide sequence ID" value="NZ_QHJQ01000004.1"/>
</dbReference>
<protein>
    <recommendedName>
        <fullName evidence="4">Methane oxygenase PmoA</fullName>
    </recommendedName>
</protein>
<name>A0A317ZJI9_9BACT</name>
<accession>A0A317ZJI9</accession>
<evidence type="ECO:0000256" key="1">
    <source>
        <dbReference type="SAM" id="SignalP"/>
    </source>
</evidence>
<dbReference type="InterPro" id="IPR029475">
    <property type="entry name" value="DUF6807"/>
</dbReference>
<proteinExistence type="predicted"/>
<dbReference type="EMBL" id="QHJQ01000004">
    <property type="protein sequence ID" value="PXA04383.1"/>
    <property type="molecule type" value="Genomic_DNA"/>
</dbReference>
<sequence length="306" mass="34473">MKRLKIIYLIACLLCGTLRAEPPVEVITSPDATTLQYDGKVLWTYHHDASEGKPYFHPLKTTKGALLTELRPKDHVWHRGLWFSWKYLNGVNYWEENKATGRSDGSTRLLATRKRIDESQRVTIEQRLDYAPTEDGPGLLEEARQLVITPPNTSGVYTIDWSSDFRALEDVVLDRTPVPGEPKGKQYGGYAGLSIRLAKSLTGGTFLTRDQAIDGGGIQGYKAQWMSFNSSQGASVLIMEHPESFRVPTTWYVAPMMPFFSPAVLFDAPYTMREGESFSLRYRLVVSPEAITADHVSSIYPEWSSE</sequence>
<evidence type="ECO:0000313" key="3">
    <source>
        <dbReference type="Proteomes" id="UP000247099"/>
    </source>
</evidence>
<reference evidence="2 3" key="1">
    <citation type="submission" date="2018-05" db="EMBL/GenBank/DDBJ databases">
        <title>Coraliomargarita sinensis sp. nov., isolated from a marine solar saltern.</title>
        <authorList>
            <person name="Zhou L.Y."/>
        </authorList>
    </citation>
    <scope>NUCLEOTIDE SEQUENCE [LARGE SCALE GENOMIC DNA]</scope>
    <source>
        <strain evidence="2 3">WN38</strain>
    </source>
</reference>
<dbReference type="Pfam" id="PF14100">
    <property type="entry name" value="DUF6807"/>
    <property type="match status" value="1"/>
</dbReference>
<keyword evidence="3" id="KW-1185">Reference proteome</keyword>